<dbReference type="AlphaFoldDB" id="A0A2Z5AB80"/>
<evidence type="ECO:0000259" key="2">
    <source>
        <dbReference type="PROSITE" id="PS50263"/>
    </source>
</evidence>
<dbReference type="RefSeq" id="WP_208691908.1">
    <property type="nucleotide sequence ID" value="NZ_CP022198.1"/>
</dbReference>
<dbReference type="SUPFAM" id="SSF56317">
    <property type="entry name" value="Carbon-nitrogen hydrolase"/>
    <property type="match status" value="1"/>
</dbReference>
<organism evidence="3 4">
    <name type="scientific">Pseudomonas oryzihabitans</name>
    <dbReference type="NCBI Taxonomy" id="47885"/>
    <lineage>
        <taxon>Bacteria</taxon>
        <taxon>Pseudomonadati</taxon>
        <taxon>Pseudomonadota</taxon>
        <taxon>Gammaproteobacteria</taxon>
        <taxon>Pseudomonadales</taxon>
        <taxon>Pseudomonadaceae</taxon>
        <taxon>Pseudomonas</taxon>
    </lineage>
</organism>
<evidence type="ECO:0000256" key="1">
    <source>
        <dbReference type="ARBA" id="ARBA00022801"/>
    </source>
</evidence>
<dbReference type="PROSITE" id="PS50263">
    <property type="entry name" value="CN_HYDROLASE"/>
    <property type="match status" value="1"/>
</dbReference>
<dbReference type="InterPro" id="IPR003010">
    <property type="entry name" value="C-N_Hydrolase"/>
</dbReference>
<dbReference type="CDD" id="cd07197">
    <property type="entry name" value="nitrilase"/>
    <property type="match status" value="1"/>
</dbReference>
<accession>A0A2Z5AB80</accession>
<dbReference type="Proteomes" id="UP000250579">
    <property type="component" value="Chromosome"/>
</dbReference>
<dbReference type="InterPro" id="IPR050345">
    <property type="entry name" value="Aliph_Amidase/BUP"/>
</dbReference>
<feature type="domain" description="CN hydrolase" evidence="2">
    <location>
        <begin position="1"/>
        <end position="235"/>
    </location>
</feature>
<protein>
    <submittedName>
        <fullName evidence="3">Carbon-nitrogen hydrolase family protein</fullName>
    </submittedName>
</protein>
<sequence>MKIVAAQISSYPGKIDQNIAKHISIIERAVSHGAEFVFFPELSLTAYEPSLAGNLAIHINDPKLEVFQQLSDRYGILISVGAPFRVEQGIEIAMFVFQPGLERLIYSKQLLHADETPYFSAGTDRYVFLLANEVLVPAICYESLQPVHAQQASEAGATIYFASVAKSSRGVTAAYNHYPKIARQYKMAVVMANCVGPADNFIAAGRSGVWSDEGDLLIQADETGEALVIYDSLTGEGKVSNI</sequence>
<dbReference type="PANTHER" id="PTHR43674:SF2">
    <property type="entry name" value="BETA-UREIDOPROPIONASE"/>
    <property type="match status" value="1"/>
</dbReference>
<gene>
    <name evidence="3" type="ORF">CE139_19190</name>
</gene>
<evidence type="ECO:0000313" key="4">
    <source>
        <dbReference type="Proteomes" id="UP000250579"/>
    </source>
</evidence>
<dbReference type="Gene3D" id="3.60.110.10">
    <property type="entry name" value="Carbon-nitrogen hydrolase"/>
    <property type="match status" value="1"/>
</dbReference>
<proteinExistence type="predicted"/>
<dbReference type="GO" id="GO:0050126">
    <property type="term" value="F:N-carbamoylputrescine amidase activity"/>
    <property type="evidence" value="ECO:0007669"/>
    <property type="project" value="TreeGrafter"/>
</dbReference>
<dbReference type="Pfam" id="PF00795">
    <property type="entry name" value="CN_hydrolase"/>
    <property type="match status" value="1"/>
</dbReference>
<dbReference type="PANTHER" id="PTHR43674">
    <property type="entry name" value="NITRILASE C965.09-RELATED"/>
    <property type="match status" value="1"/>
</dbReference>
<dbReference type="GO" id="GO:0033388">
    <property type="term" value="P:putrescine biosynthetic process from arginine"/>
    <property type="evidence" value="ECO:0007669"/>
    <property type="project" value="TreeGrafter"/>
</dbReference>
<dbReference type="EMBL" id="CP022198">
    <property type="protein sequence ID" value="AXA67837.1"/>
    <property type="molecule type" value="Genomic_DNA"/>
</dbReference>
<keyword evidence="1 3" id="KW-0378">Hydrolase</keyword>
<reference evidence="3 4" key="1">
    <citation type="submission" date="2017-06" db="EMBL/GenBank/DDBJ databases">
        <title>Evolution towards high GC content and high-temperature stress adaptation in endophytic Pseudomonas oryzihabitans impacted its plant-growth promoting traits.</title>
        <authorList>
            <person name="Nascimento F.X."/>
        </authorList>
    </citation>
    <scope>NUCLEOTIDE SEQUENCE [LARGE SCALE GENOMIC DNA]</scope>
    <source>
        <strain evidence="3 4">MS8</strain>
    </source>
</reference>
<dbReference type="InterPro" id="IPR036526">
    <property type="entry name" value="C-N_Hydrolase_sf"/>
</dbReference>
<name>A0A2Z5AB80_9PSED</name>
<evidence type="ECO:0000313" key="3">
    <source>
        <dbReference type="EMBL" id="AXA67837.1"/>
    </source>
</evidence>